<organism evidence="4 5">
    <name type="scientific">Teichococcus rhizosphaerae</name>
    <dbReference type="NCBI Taxonomy" id="1335062"/>
    <lineage>
        <taxon>Bacteria</taxon>
        <taxon>Pseudomonadati</taxon>
        <taxon>Pseudomonadota</taxon>
        <taxon>Alphaproteobacteria</taxon>
        <taxon>Acetobacterales</taxon>
        <taxon>Roseomonadaceae</taxon>
        <taxon>Roseomonas</taxon>
    </lineage>
</organism>
<keyword evidence="2 3" id="KW-0663">Pyridoxal phosphate</keyword>
<comment type="caution">
    <text evidence="4">The sequence shown here is derived from an EMBL/GenBank/DDBJ whole genome shotgun (WGS) entry which is preliminary data.</text>
</comment>
<gene>
    <name evidence="4" type="ORF">CR162_20265</name>
</gene>
<dbReference type="InterPro" id="IPR015424">
    <property type="entry name" value="PyrdxlP-dep_Trfase"/>
</dbReference>
<comment type="similarity">
    <text evidence="3">Belongs to the class-III pyridoxal-phosphate-dependent aminotransferase family.</text>
</comment>
<dbReference type="OrthoDB" id="9801052at2"/>
<dbReference type="Gene3D" id="3.90.1150.10">
    <property type="entry name" value="Aspartate Aminotransferase, domain 1"/>
    <property type="match status" value="1"/>
</dbReference>
<dbReference type="Gene3D" id="3.40.640.10">
    <property type="entry name" value="Type I PLP-dependent aspartate aminotransferase-like (Major domain)"/>
    <property type="match status" value="1"/>
</dbReference>
<reference evidence="4 5" key="1">
    <citation type="submission" date="2017-10" db="EMBL/GenBank/DDBJ databases">
        <authorList>
            <person name="Banno H."/>
            <person name="Chua N.-H."/>
        </authorList>
    </citation>
    <scope>NUCLEOTIDE SEQUENCE [LARGE SCALE GENOMIC DNA]</scope>
    <source>
        <strain evidence="4 5">YW11</strain>
    </source>
</reference>
<comment type="cofactor">
    <cofactor evidence="1">
        <name>pyridoxal 5'-phosphate</name>
        <dbReference type="ChEBI" id="CHEBI:597326"/>
    </cofactor>
</comment>
<dbReference type="InterPro" id="IPR015422">
    <property type="entry name" value="PyrdxlP-dep_Trfase_small"/>
</dbReference>
<dbReference type="Pfam" id="PF00202">
    <property type="entry name" value="Aminotran_3"/>
    <property type="match status" value="1"/>
</dbReference>
<name>A0A2C7A576_9PROT</name>
<sequence>MVADNVGGLNDTGLELPLTHSGAAFMRAQKVIPGGSMRPSSWFPPHPPYALRGQGCWLTDLDGNRVLDCSNNFFSLVHGHAFPPVVEAVREAVGQGTAFGLPTPSEIALAEAITGRAPHLERVRFCNSGTEAVMYAVKGARALTGRSAIAKFEGAYHGTYDVMELGYESSPENWDGPDGDPAATPYVRGTPPGLIAETVILPYGDPARCADILRRKGRTLAGIVFDPLASRIGMIPASAALVEVLQEACARDGIMLICDEVIGFRMAHAGAHSLFGLKPDLVALGKVIGGGLPAGGVAGPAARMAVYDHTHGKPGVALGGTFSANPLTMVAGKATLDAYDEAAVSRLNALGDAFREATNAAFRAAGLEAQLTGMGGLFRLHLTGRVLRDFRDITPTPGGEALARVQAALLASGVLVTPNVSGALSTPMTEAETTLLGRLMVDCVAEALG</sequence>
<evidence type="ECO:0000313" key="4">
    <source>
        <dbReference type="EMBL" id="PHK93129.1"/>
    </source>
</evidence>
<accession>A0A2C7A576</accession>
<evidence type="ECO:0000256" key="3">
    <source>
        <dbReference type="RuleBase" id="RU003560"/>
    </source>
</evidence>
<dbReference type="GO" id="GO:0030170">
    <property type="term" value="F:pyridoxal phosphate binding"/>
    <property type="evidence" value="ECO:0007669"/>
    <property type="project" value="InterPro"/>
</dbReference>
<dbReference type="Proteomes" id="UP000223527">
    <property type="component" value="Unassembled WGS sequence"/>
</dbReference>
<proteinExistence type="inferred from homology"/>
<keyword evidence="5" id="KW-1185">Reference proteome</keyword>
<keyword evidence="4" id="KW-0032">Aminotransferase</keyword>
<dbReference type="RefSeq" id="WP_099097319.1">
    <property type="nucleotide sequence ID" value="NZ_PDNU01000066.1"/>
</dbReference>
<dbReference type="SUPFAM" id="SSF53383">
    <property type="entry name" value="PLP-dependent transferases"/>
    <property type="match status" value="1"/>
</dbReference>
<evidence type="ECO:0000256" key="1">
    <source>
        <dbReference type="ARBA" id="ARBA00001933"/>
    </source>
</evidence>
<dbReference type="PANTHER" id="PTHR43713:SF3">
    <property type="entry name" value="GLUTAMATE-1-SEMIALDEHYDE 2,1-AMINOMUTASE 1, CHLOROPLASTIC-RELATED"/>
    <property type="match status" value="1"/>
</dbReference>
<protein>
    <submittedName>
        <fullName evidence="4">Aspartate aminotransferase family protein</fullName>
    </submittedName>
</protein>
<dbReference type="InterPro" id="IPR015421">
    <property type="entry name" value="PyrdxlP-dep_Trfase_major"/>
</dbReference>
<evidence type="ECO:0000313" key="5">
    <source>
        <dbReference type="Proteomes" id="UP000223527"/>
    </source>
</evidence>
<dbReference type="InterPro" id="IPR005814">
    <property type="entry name" value="Aminotrans_3"/>
</dbReference>
<dbReference type="EMBL" id="PDNU01000066">
    <property type="protein sequence ID" value="PHK93129.1"/>
    <property type="molecule type" value="Genomic_DNA"/>
</dbReference>
<dbReference type="AlphaFoldDB" id="A0A2C7A576"/>
<keyword evidence="4" id="KW-0808">Transferase</keyword>
<evidence type="ECO:0000256" key="2">
    <source>
        <dbReference type="ARBA" id="ARBA00022898"/>
    </source>
</evidence>
<dbReference type="PANTHER" id="PTHR43713">
    <property type="entry name" value="GLUTAMATE-1-SEMIALDEHYDE 2,1-AMINOMUTASE"/>
    <property type="match status" value="1"/>
</dbReference>
<dbReference type="GO" id="GO:0008483">
    <property type="term" value="F:transaminase activity"/>
    <property type="evidence" value="ECO:0007669"/>
    <property type="project" value="UniProtKB-KW"/>
</dbReference>